<sequence>MDTVVRQDARRGGVKSISGFRLRVFSESGNSLGTFDLGPNADEGYVEDHTYHSSNGYSY</sequence>
<evidence type="ECO:0000256" key="1">
    <source>
        <dbReference type="SAM" id="MobiDB-lite"/>
    </source>
</evidence>
<accession>A0ABV1WWP4</accession>
<dbReference type="RefSeq" id="WP_350781809.1">
    <property type="nucleotide sequence ID" value="NZ_JBEPEK010000106.1"/>
</dbReference>
<dbReference type="Proteomes" id="UP001474181">
    <property type="component" value="Unassembled WGS sequence"/>
</dbReference>
<reference evidence="2 3" key="1">
    <citation type="submission" date="2024-06" db="EMBL/GenBank/DDBJ databases">
        <title>The Natural Products Discovery Center: Release of the First 8490 Sequenced Strains for Exploring Actinobacteria Biosynthetic Diversity.</title>
        <authorList>
            <person name="Kalkreuter E."/>
            <person name="Kautsar S.A."/>
            <person name="Yang D."/>
            <person name="Bader C.D."/>
            <person name="Teijaro C.N."/>
            <person name="Fluegel L."/>
            <person name="Davis C.M."/>
            <person name="Simpson J.R."/>
            <person name="Lauterbach L."/>
            <person name="Steele A.D."/>
            <person name="Gui C."/>
            <person name="Meng S."/>
            <person name="Li G."/>
            <person name="Viehrig K."/>
            <person name="Ye F."/>
            <person name="Su P."/>
            <person name="Kiefer A.F."/>
            <person name="Nichols A."/>
            <person name="Cepeda A.J."/>
            <person name="Yan W."/>
            <person name="Fan B."/>
            <person name="Jiang Y."/>
            <person name="Adhikari A."/>
            <person name="Zheng C.-J."/>
            <person name="Schuster L."/>
            <person name="Cowan T.M."/>
            <person name="Smanski M.J."/>
            <person name="Chevrette M.G."/>
            <person name="De Carvalho L.P.S."/>
            <person name="Shen B."/>
        </authorList>
    </citation>
    <scope>NUCLEOTIDE SEQUENCE [LARGE SCALE GENOMIC DNA]</scope>
    <source>
        <strain evidence="2 3">NPDC000234</strain>
    </source>
</reference>
<comment type="caution">
    <text evidence="2">The sequence shown here is derived from an EMBL/GenBank/DDBJ whole genome shotgun (WGS) entry which is preliminary data.</text>
</comment>
<feature type="region of interest" description="Disordered" evidence="1">
    <location>
        <begin position="36"/>
        <end position="59"/>
    </location>
</feature>
<gene>
    <name evidence="2" type="ORF">ABT404_17165</name>
</gene>
<evidence type="ECO:0000313" key="2">
    <source>
        <dbReference type="EMBL" id="MER7181184.1"/>
    </source>
</evidence>
<proteinExistence type="predicted"/>
<dbReference type="EMBL" id="JBEPEK010000106">
    <property type="protein sequence ID" value="MER7181184.1"/>
    <property type="molecule type" value="Genomic_DNA"/>
</dbReference>
<organism evidence="2 3">
    <name type="scientific">Streptomyces hyaluromycini</name>
    <dbReference type="NCBI Taxonomy" id="1377993"/>
    <lineage>
        <taxon>Bacteria</taxon>
        <taxon>Bacillati</taxon>
        <taxon>Actinomycetota</taxon>
        <taxon>Actinomycetes</taxon>
        <taxon>Kitasatosporales</taxon>
        <taxon>Streptomycetaceae</taxon>
        <taxon>Streptomyces</taxon>
    </lineage>
</organism>
<evidence type="ECO:0000313" key="3">
    <source>
        <dbReference type="Proteomes" id="UP001474181"/>
    </source>
</evidence>
<keyword evidence="3" id="KW-1185">Reference proteome</keyword>
<name>A0ABV1WWP4_9ACTN</name>
<protein>
    <submittedName>
        <fullName evidence="2">Uncharacterized protein</fullName>
    </submittedName>
</protein>